<dbReference type="AlphaFoldDB" id="A0A518ACV4"/>
<accession>A0A517QD10</accession>
<dbReference type="EMBL" id="CP037421">
    <property type="protein sequence ID" value="QDT29513.1"/>
    <property type="molecule type" value="Genomic_DNA"/>
</dbReference>
<sequence length="32" mass="3568">MVVVLFFSLTWRAAPVQRTALLAGSIKIIRIP</sequence>
<accession>A0A518ACV4</accession>
<reference evidence="1 2" key="1">
    <citation type="submission" date="2019-03" db="EMBL/GenBank/DDBJ databases">
        <title>Deep-cultivation of Planctomycetes and their phenomic and genomic characterization uncovers novel biology.</title>
        <authorList>
            <person name="Wiegand S."/>
            <person name="Jogler M."/>
            <person name="Boedeker C."/>
            <person name="Pinto D."/>
            <person name="Vollmers J."/>
            <person name="Rivas-Marin E."/>
            <person name="Kohn T."/>
            <person name="Peeters S.H."/>
            <person name="Heuer A."/>
            <person name="Rast P."/>
            <person name="Oberbeckmann S."/>
            <person name="Bunk B."/>
            <person name="Jeske O."/>
            <person name="Meyerdierks A."/>
            <person name="Storesund J.E."/>
            <person name="Kallscheuer N."/>
            <person name="Luecker S."/>
            <person name="Lage O.M."/>
            <person name="Pohl T."/>
            <person name="Merkel B.J."/>
            <person name="Hornburger P."/>
            <person name="Mueller R.-W."/>
            <person name="Bruemmer F."/>
            <person name="Labrenz M."/>
            <person name="Spormann A.M."/>
            <person name="Op den Camp H."/>
            <person name="Overmann J."/>
            <person name="Amann R."/>
            <person name="Jetten M.S.M."/>
            <person name="Mascher T."/>
            <person name="Medema M.H."/>
            <person name="Devos D.P."/>
            <person name="Kaster A.-K."/>
            <person name="Ovreas L."/>
            <person name="Rohde M."/>
            <person name="Galperin M.Y."/>
            <person name="Jogler C."/>
        </authorList>
    </citation>
    <scope>NUCLEOTIDE SEQUENCE [LARGE SCALE GENOMIC DNA]</scope>
    <source>
        <strain evidence="1 2">Enr10</strain>
    </source>
</reference>
<evidence type="ECO:0000313" key="2">
    <source>
        <dbReference type="Proteomes" id="UP000315647"/>
    </source>
</evidence>
<organism evidence="1 2">
    <name type="scientific">Gimesia panareensis</name>
    <dbReference type="NCBI Taxonomy" id="2527978"/>
    <lineage>
        <taxon>Bacteria</taxon>
        <taxon>Pseudomonadati</taxon>
        <taxon>Planctomycetota</taxon>
        <taxon>Planctomycetia</taxon>
        <taxon>Planctomycetales</taxon>
        <taxon>Planctomycetaceae</taxon>
        <taxon>Gimesia</taxon>
    </lineage>
</organism>
<dbReference type="Proteomes" id="UP000315647">
    <property type="component" value="Chromosome"/>
</dbReference>
<protein>
    <submittedName>
        <fullName evidence="1">Uncharacterized protein</fullName>
    </submittedName>
</protein>
<evidence type="ECO:0000313" key="1">
    <source>
        <dbReference type="EMBL" id="QDT29513.1"/>
    </source>
</evidence>
<proteinExistence type="predicted"/>
<name>A0A518ACV4_9PLAN</name>
<gene>
    <name evidence="1" type="ORF">Enr10x_48680</name>
</gene>
<keyword evidence="2" id="KW-1185">Reference proteome</keyword>